<evidence type="ECO:0000256" key="11">
    <source>
        <dbReference type="SAM" id="SignalP"/>
    </source>
</evidence>
<dbReference type="EMBL" id="JAQIPB010000010">
    <property type="protein sequence ID" value="MDA7418625.1"/>
    <property type="molecule type" value="Genomic_DNA"/>
</dbReference>
<sequence>MGITLAAGAALPMAAQAASSVAVYGIVDVAIDHVSSLDAGGASVTRMPGLSGSTPSRLGFRGREDLGNGLNVSFALEMGFGPDTGTLNQGGRGFGRQSWVGLGGRWGTVSLGRQYTLIGTATSAADFVGPATHSIAALDSYFPNARADNSIAWRGKFGGFTVGALYSLGRDAVNAGPSPAGTNCPGEGVTDKRACRAWSAVLRYDDKRWGAAIATDVNRGGPGAFGGLRSDMLDRRVAVSGYAQFDKLRVGLGLVRRDNGASALTPRSDIWTLSGSYAFTPQFTLTAQVLRYDLKASADSARLLILRGNYALSKRTSLYTSVARIDNEGNASFSVSSGQSGANSARGGRQNGLTVGVVHQF</sequence>
<dbReference type="GO" id="GO:0015288">
    <property type="term" value="F:porin activity"/>
    <property type="evidence" value="ECO:0007669"/>
    <property type="project" value="UniProtKB-KW"/>
</dbReference>
<evidence type="ECO:0000313" key="13">
    <source>
        <dbReference type="EMBL" id="MDA7418625.1"/>
    </source>
</evidence>
<keyword evidence="6 11" id="KW-0732">Signal</keyword>
<evidence type="ECO:0000256" key="9">
    <source>
        <dbReference type="ARBA" id="ARBA00023136"/>
    </source>
</evidence>
<comment type="subunit">
    <text evidence="2">Homotrimer.</text>
</comment>
<evidence type="ECO:0000256" key="1">
    <source>
        <dbReference type="ARBA" id="ARBA00004571"/>
    </source>
</evidence>
<organism evidence="13 14">
    <name type="scientific">Xenophilus arseniciresistens</name>
    <dbReference type="NCBI Taxonomy" id="1283306"/>
    <lineage>
        <taxon>Bacteria</taxon>
        <taxon>Pseudomonadati</taxon>
        <taxon>Pseudomonadota</taxon>
        <taxon>Betaproteobacteria</taxon>
        <taxon>Burkholderiales</taxon>
        <taxon>Comamonadaceae</taxon>
        <taxon>Xenophilus</taxon>
    </lineage>
</organism>
<evidence type="ECO:0000256" key="10">
    <source>
        <dbReference type="ARBA" id="ARBA00023237"/>
    </source>
</evidence>
<dbReference type="CDD" id="cd00342">
    <property type="entry name" value="gram_neg_porins"/>
    <property type="match status" value="1"/>
</dbReference>
<dbReference type="InterPro" id="IPR050298">
    <property type="entry name" value="Gram-neg_bact_OMP"/>
</dbReference>
<dbReference type="GO" id="GO:0046930">
    <property type="term" value="C:pore complex"/>
    <property type="evidence" value="ECO:0007669"/>
    <property type="project" value="UniProtKB-KW"/>
</dbReference>
<evidence type="ECO:0000256" key="5">
    <source>
        <dbReference type="ARBA" id="ARBA00022692"/>
    </source>
</evidence>
<evidence type="ECO:0000256" key="4">
    <source>
        <dbReference type="ARBA" id="ARBA00022452"/>
    </source>
</evidence>
<evidence type="ECO:0000256" key="7">
    <source>
        <dbReference type="ARBA" id="ARBA00023065"/>
    </source>
</evidence>
<name>A0AAE3T1I8_9BURK</name>
<dbReference type="AlphaFoldDB" id="A0AAE3T1I8"/>
<evidence type="ECO:0000313" key="14">
    <source>
        <dbReference type="Proteomes" id="UP001212602"/>
    </source>
</evidence>
<keyword evidence="8" id="KW-0626">Porin</keyword>
<keyword evidence="3" id="KW-0813">Transport</keyword>
<keyword evidence="5" id="KW-0812">Transmembrane</keyword>
<reference evidence="13" key="1">
    <citation type="submission" date="2023-01" db="EMBL/GenBank/DDBJ databases">
        <title>Xenophilus mangrovi sp. nov., isolated from soil of Mangrove nature reserve.</title>
        <authorList>
            <person name="Xu S."/>
            <person name="Liu Z."/>
            <person name="Xu Y."/>
        </authorList>
    </citation>
    <scope>NUCLEOTIDE SEQUENCE</scope>
    <source>
        <strain evidence="13">YW8</strain>
    </source>
</reference>
<dbReference type="GO" id="GO:0006811">
    <property type="term" value="P:monoatomic ion transport"/>
    <property type="evidence" value="ECO:0007669"/>
    <property type="project" value="UniProtKB-KW"/>
</dbReference>
<dbReference type="Gene3D" id="2.40.160.10">
    <property type="entry name" value="Porin"/>
    <property type="match status" value="1"/>
</dbReference>
<keyword evidence="9" id="KW-0472">Membrane</keyword>
<dbReference type="InterPro" id="IPR033900">
    <property type="entry name" value="Gram_neg_porin_domain"/>
</dbReference>
<proteinExistence type="predicted"/>
<keyword evidence="4" id="KW-1134">Transmembrane beta strand</keyword>
<keyword evidence="14" id="KW-1185">Reference proteome</keyword>
<accession>A0AAE3T1I8</accession>
<comment type="subcellular location">
    <subcellularLocation>
        <location evidence="1">Cell outer membrane</location>
        <topology evidence="1">Multi-pass membrane protein</topology>
    </subcellularLocation>
</comment>
<evidence type="ECO:0000256" key="2">
    <source>
        <dbReference type="ARBA" id="ARBA00011233"/>
    </source>
</evidence>
<dbReference type="SUPFAM" id="SSF56935">
    <property type="entry name" value="Porins"/>
    <property type="match status" value="1"/>
</dbReference>
<gene>
    <name evidence="13" type="ORF">PGB34_19820</name>
</gene>
<feature type="domain" description="Porin" evidence="12">
    <location>
        <begin position="5"/>
        <end position="329"/>
    </location>
</feature>
<dbReference type="Pfam" id="PF13609">
    <property type="entry name" value="Porin_4"/>
    <property type="match status" value="1"/>
</dbReference>
<evidence type="ECO:0000259" key="12">
    <source>
        <dbReference type="Pfam" id="PF13609"/>
    </source>
</evidence>
<dbReference type="Proteomes" id="UP001212602">
    <property type="component" value="Unassembled WGS sequence"/>
</dbReference>
<feature type="chain" id="PRO_5042159439" evidence="11">
    <location>
        <begin position="18"/>
        <end position="361"/>
    </location>
</feature>
<feature type="signal peptide" evidence="11">
    <location>
        <begin position="1"/>
        <end position="17"/>
    </location>
</feature>
<keyword evidence="7" id="KW-0406">Ion transport</keyword>
<evidence type="ECO:0000256" key="8">
    <source>
        <dbReference type="ARBA" id="ARBA00023114"/>
    </source>
</evidence>
<dbReference type="InterPro" id="IPR023614">
    <property type="entry name" value="Porin_dom_sf"/>
</dbReference>
<dbReference type="GO" id="GO:0009279">
    <property type="term" value="C:cell outer membrane"/>
    <property type="evidence" value="ECO:0007669"/>
    <property type="project" value="UniProtKB-SubCell"/>
</dbReference>
<evidence type="ECO:0000256" key="6">
    <source>
        <dbReference type="ARBA" id="ARBA00022729"/>
    </source>
</evidence>
<protein>
    <submittedName>
        <fullName evidence="13">Porin</fullName>
    </submittedName>
</protein>
<dbReference type="PANTHER" id="PTHR34501">
    <property type="entry name" value="PROTEIN YDDL-RELATED"/>
    <property type="match status" value="1"/>
</dbReference>
<evidence type="ECO:0000256" key="3">
    <source>
        <dbReference type="ARBA" id="ARBA00022448"/>
    </source>
</evidence>
<comment type="caution">
    <text evidence="13">The sequence shown here is derived from an EMBL/GenBank/DDBJ whole genome shotgun (WGS) entry which is preliminary data.</text>
</comment>
<keyword evidence="10" id="KW-0998">Cell outer membrane</keyword>
<dbReference type="PANTHER" id="PTHR34501:SF9">
    <property type="entry name" value="MAJOR OUTER MEMBRANE PROTEIN P.IA"/>
    <property type="match status" value="1"/>
</dbReference>